<comment type="function">
    <text evidence="8">Digests double-stranded RNA. Involved in the processing of primary rRNA transcript to yield the immediate precursors to the large and small rRNAs (23S and 16S). Processes some mRNAs, and tRNAs when they are encoded in the rRNA operon. Processes pre-crRNA and tracrRNA of type II CRISPR loci if present in the organism.</text>
</comment>
<keyword evidence="8" id="KW-0698">rRNA processing</keyword>
<dbReference type="SUPFAM" id="SSF54768">
    <property type="entry name" value="dsRNA-binding domain-like"/>
    <property type="match status" value="1"/>
</dbReference>
<dbReference type="SUPFAM" id="SSF69065">
    <property type="entry name" value="RNase III domain-like"/>
    <property type="match status" value="1"/>
</dbReference>
<feature type="domain" description="DRBM" evidence="9">
    <location>
        <begin position="159"/>
        <end position="229"/>
    </location>
</feature>
<evidence type="ECO:0000256" key="8">
    <source>
        <dbReference type="HAMAP-Rule" id="MF_00104"/>
    </source>
</evidence>
<feature type="active site" evidence="8">
    <location>
        <position position="121"/>
    </location>
</feature>
<keyword evidence="8" id="KW-0819">tRNA processing</keyword>
<dbReference type="EC" id="3.1.26.3" evidence="8"/>
<proteinExistence type="inferred from homology"/>
<evidence type="ECO:0000313" key="12">
    <source>
        <dbReference type="Proteomes" id="UP001595897"/>
    </source>
</evidence>
<comment type="cofactor">
    <cofactor evidence="8">
        <name>Mg(2+)</name>
        <dbReference type="ChEBI" id="CHEBI:18420"/>
    </cofactor>
</comment>
<dbReference type="PANTHER" id="PTHR11207">
    <property type="entry name" value="RIBONUCLEASE III"/>
    <property type="match status" value="1"/>
</dbReference>
<dbReference type="SMART" id="SM00358">
    <property type="entry name" value="DSRM"/>
    <property type="match status" value="1"/>
</dbReference>
<dbReference type="Gene3D" id="3.30.160.20">
    <property type="match status" value="1"/>
</dbReference>
<keyword evidence="5 8" id="KW-0255">Endonuclease</keyword>
<evidence type="ECO:0000256" key="7">
    <source>
        <dbReference type="ARBA" id="ARBA00022884"/>
    </source>
</evidence>
<dbReference type="PROSITE" id="PS50137">
    <property type="entry name" value="DS_RBD"/>
    <property type="match status" value="1"/>
</dbReference>
<feature type="binding site" evidence="8">
    <location>
        <position position="121"/>
    </location>
    <ligand>
        <name>Mg(2+)</name>
        <dbReference type="ChEBI" id="CHEBI:18420"/>
    </ligand>
</feature>
<keyword evidence="12" id="KW-1185">Reference proteome</keyword>
<dbReference type="Pfam" id="PF00035">
    <property type="entry name" value="dsrm"/>
    <property type="match status" value="1"/>
</dbReference>
<dbReference type="CDD" id="cd10845">
    <property type="entry name" value="DSRM_RNAse_III_family"/>
    <property type="match status" value="1"/>
</dbReference>
<dbReference type="InterPro" id="IPR000999">
    <property type="entry name" value="RNase_III_dom"/>
</dbReference>
<keyword evidence="8" id="KW-0460">Magnesium</keyword>
<evidence type="ECO:0000259" key="9">
    <source>
        <dbReference type="PROSITE" id="PS50137"/>
    </source>
</evidence>
<dbReference type="SMART" id="SM00535">
    <property type="entry name" value="RIBOc"/>
    <property type="match status" value="1"/>
</dbReference>
<gene>
    <name evidence="8 11" type="primary">rnc</name>
    <name evidence="11" type="ORF">ACFO4O_16955</name>
</gene>
<dbReference type="InterPro" id="IPR014720">
    <property type="entry name" value="dsRBD_dom"/>
</dbReference>
<comment type="subcellular location">
    <subcellularLocation>
        <location evidence="8">Cytoplasm</location>
    </subcellularLocation>
</comment>
<dbReference type="NCBIfam" id="TIGR02191">
    <property type="entry name" value="RNaseIII"/>
    <property type="match status" value="1"/>
</dbReference>
<keyword evidence="4 8" id="KW-0540">Nuclease</keyword>
<evidence type="ECO:0000256" key="6">
    <source>
        <dbReference type="ARBA" id="ARBA00022801"/>
    </source>
</evidence>
<keyword evidence="8" id="KW-0479">Metal-binding</keyword>
<evidence type="ECO:0000256" key="1">
    <source>
        <dbReference type="ARBA" id="ARBA00000109"/>
    </source>
</evidence>
<accession>A0ABV9LZ27</accession>
<evidence type="ECO:0000313" key="11">
    <source>
        <dbReference type="EMBL" id="MFC4701841.1"/>
    </source>
</evidence>
<dbReference type="HAMAP" id="MF_00104">
    <property type="entry name" value="RNase_III"/>
    <property type="match status" value="1"/>
</dbReference>
<keyword evidence="3 8" id="KW-0507">mRNA processing</keyword>
<dbReference type="PROSITE" id="PS50142">
    <property type="entry name" value="RNASE_3_2"/>
    <property type="match status" value="1"/>
</dbReference>
<dbReference type="InterPro" id="IPR036389">
    <property type="entry name" value="RNase_III_sf"/>
</dbReference>
<keyword evidence="8" id="KW-0699">rRNA-binding</keyword>
<evidence type="ECO:0000259" key="10">
    <source>
        <dbReference type="PROSITE" id="PS50142"/>
    </source>
</evidence>
<dbReference type="InterPro" id="IPR011907">
    <property type="entry name" value="RNase_III"/>
</dbReference>
<dbReference type="RefSeq" id="WP_382410693.1">
    <property type="nucleotide sequence ID" value="NZ_JBHSGU010000029.1"/>
</dbReference>
<dbReference type="EMBL" id="JBHSGU010000029">
    <property type="protein sequence ID" value="MFC4701841.1"/>
    <property type="molecule type" value="Genomic_DNA"/>
</dbReference>
<evidence type="ECO:0000256" key="4">
    <source>
        <dbReference type="ARBA" id="ARBA00022722"/>
    </source>
</evidence>
<feature type="active site" evidence="8">
    <location>
        <position position="49"/>
    </location>
</feature>
<evidence type="ECO:0000256" key="5">
    <source>
        <dbReference type="ARBA" id="ARBA00022759"/>
    </source>
</evidence>
<dbReference type="PANTHER" id="PTHR11207:SF0">
    <property type="entry name" value="RIBONUCLEASE 3"/>
    <property type="match status" value="1"/>
</dbReference>
<sequence length="229" mass="25333">MSELLNKQNYSGLFAALGYVFKNTDLLKQALTHRSANKNHNERLEFLGDAVLGLCVAQMLYEKFPSQPEGKLTRMRSNLVKGDTLASIARELDLGSLIFLGSGEMKSGGHRRDSILADAVEALLGAIYIESGLEATKLCIAKLFDSRLAKLDPNIQIKDSKTLLQEYLQSRQLPLPEYEVTDISGKDHAQVFTVCCTVESLSLRESASGRSRRIAEQKSAKSILEIINK</sequence>
<keyword evidence="7 8" id="KW-0694">RNA-binding</keyword>
<feature type="binding site" evidence="8">
    <location>
        <position position="118"/>
    </location>
    <ligand>
        <name>Mg(2+)</name>
        <dbReference type="ChEBI" id="CHEBI:18420"/>
    </ligand>
</feature>
<dbReference type="PROSITE" id="PS00517">
    <property type="entry name" value="RNASE_3_1"/>
    <property type="match status" value="1"/>
</dbReference>
<keyword evidence="8" id="KW-0963">Cytoplasm</keyword>
<evidence type="ECO:0000256" key="2">
    <source>
        <dbReference type="ARBA" id="ARBA00010183"/>
    </source>
</evidence>
<dbReference type="Pfam" id="PF14622">
    <property type="entry name" value="Ribonucleas_3_3"/>
    <property type="match status" value="1"/>
</dbReference>
<protein>
    <recommendedName>
        <fullName evidence="8">Ribonuclease 3</fullName>
        <ecNumber evidence="8">3.1.26.3</ecNumber>
    </recommendedName>
    <alternativeName>
        <fullName evidence="8">Ribonuclease III</fullName>
        <shortName evidence="8">RNase III</shortName>
    </alternativeName>
</protein>
<keyword evidence="6 8" id="KW-0378">Hydrolase</keyword>
<organism evidence="11 12">
    <name type="scientific">Glaciecola siphonariae</name>
    <dbReference type="NCBI Taxonomy" id="521012"/>
    <lineage>
        <taxon>Bacteria</taxon>
        <taxon>Pseudomonadati</taxon>
        <taxon>Pseudomonadota</taxon>
        <taxon>Gammaproteobacteria</taxon>
        <taxon>Alteromonadales</taxon>
        <taxon>Alteromonadaceae</taxon>
        <taxon>Glaciecola</taxon>
    </lineage>
</organism>
<name>A0ABV9LZ27_9ALTE</name>
<dbReference type="GO" id="GO:0004525">
    <property type="term" value="F:ribonuclease III activity"/>
    <property type="evidence" value="ECO:0007669"/>
    <property type="project" value="UniProtKB-EC"/>
</dbReference>
<feature type="binding site" evidence="8">
    <location>
        <position position="45"/>
    </location>
    <ligand>
        <name>Mg(2+)</name>
        <dbReference type="ChEBI" id="CHEBI:18420"/>
    </ligand>
</feature>
<dbReference type="Gene3D" id="1.10.1520.10">
    <property type="entry name" value="Ribonuclease III domain"/>
    <property type="match status" value="1"/>
</dbReference>
<dbReference type="Proteomes" id="UP001595897">
    <property type="component" value="Unassembled WGS sequence"/>
</dbReference>
<feature type="domain" description="RNase III" evidence="10">
    <location>
        <begin position="10"/>
        <end position="132"/>
    </location>
</feature>
<evidence type="ECO:0000256" key="3">
    <source>
        <dbReference type="ARBA" id="ARBA00022664"/>
    </source>
</evidence>
<comment type="caution">
    <text evidence="11">The sequence shown here is derived from an EMBL/GenBank/DDBJ whole genome shotgun (WGS) entry which is preliminary data.</text>
</comment>
<reference evidence="12" key="1">
    <citation type="journal article" date="2019" name="Int. J. Syst. Evol. Microbiol.">
        <title>The Global Catalogue of Microorganisms (GCM) 10K type strain sequencing project: providing services to taxonomists for standard genome sequencing and annotation.</title>
        <authorList>
            <consortium name="The Broad Institute Genomics Platform"/>
            <consortium name="The Broad Institute Genome Sequencing Center for Infectious Disease"/>
            <person name="Wu L."/>
            <person name="Ma J."/>
        </authorList>
    </citation>
    <scope>NUCLEOTIDE SEQUENCE [LARGE SCALE GENOMIC DNA]</scope>
    <source>
        <strain evidence="12">KACC 12507</strain>
    </source>
</reference>
<comment type="catalytic activity">
    <reaction evidence="1 8">
        <text>Endonucleolytic cleavage to 5'-phosphomonoester.</text>
        <dbReference type="EC" id="3.1.26.3"/>
    </reaction>
</comment>
<comment type="subunit">
    <text evidence="8">Homodimer.</text>
</comment>
<comment type="similarity">
    <text evidence="2">Belongs to the ribonuclease III family.</text>
</comment>
<dbReference type="CDD" id="cd00593">
    <property type="entry name" value="RIBOc"/>
    <property type="match status" value="1"/>
</dbReference>